<name>A0A6I6MUC5_9CAUL</name>
<dbReference type="InterPro" id="IPR051680">
    <property type="entry name" value="ATP-dep_Glu-Cys_Ligase-2"/>
</dbReference>
<keyword evidence="3" id="KW-1185">Reference proteome</keyword>
<reference evidence="3" key="1">
    <citation type="submission" date="2019-12" db="EMBL/GenBank/DDBJ databases">
        <title>Complete genome of Terracaulis silvestris 0127_4.</title>
        <authorList>
            <person name="Vieira S."/>
            <person name="Riedel T."/>
            <person name="Sproer C."/>
            <person name="Pascual J."/>
            <person name="Boedeker C."/>
            <person name="Overmann J."/>
        </authorList>
    </citation>
    <scope>NUCLEOTIDE SEQUENCE [LARGE SCALE GENOMIC DNA]</scope>
    <source>
        <strain evidence="3">0127_4</strain>
    </source>
</reference>
<dbReference type="RefSeq" id="WP_158765686.1">
    <property type="nucleotide sequence ID" value="NZ_CP047045.1"/>
</dbReference>
<evidence type="ECO:0000313" key="2">
    <source>
        <dbReference type="EMBL" id="QGZ94773.1"/>
    </source>
</evidence>
<dbReference type="InterPro" id="IPR007296">
    <property type="entry name" value="DUF403"/>
</dbReference>
<dbReference type="KEGG" id="tsv:DSM104635_01603"/>
<feature type="domain" description="DUF403" evidence="1">
    <location>
        <begin position="1"/>
        <end position="310"/>
    </location>
</feature>
<dbReference type="AlphaFoldDB" id="A0A6I6MUC5"/>
<dbReference type="PANTHER" id="PTHR34595:SF7">
    <property type="entry name" value="SLL1039 PROTEIN"/>
    <property type="match status" value="1"/>
</dbReference>
<evidence type="ECO:0000313" key="3">
    <source>
        <dbReference type="Proteomes" id="UP000431269"/>
    </source>
</evidence>
<dbReference type="EMBL" id="CP047045">
    <property type="protein sequence ID" value="QGZ94773.1"/>
    <property type="molecule type" value="Genomic_DNA"/>
</dbReference>
<dbReference type="Proteomes" id="UP000431269">
    <property type="component" value="Chromosome"/>
</dbReference>
<evidence type="ECO:0000259" key="1">
    <source>
        <dbReference type="Pfam" id="PF04168"/>
    </source>
</evidence>
<organism evidence="2 3">
    <name type="scientific">Terricaulis silvestris</name>
    <dbReference type="NCBI Taxonomy" id="2686094"/>
    <lineage>
        <taxon>Bacteria</taxon>
        <taxon>Pseudomonadati</taxon>
        <taxon>Pseudomonadota</taxon>
        <taxon>Alphaproteobacteria</taxon>
        <taxon>Caulobacterales</taxon>
        <taxon>Caulobacteraceae</taxon>
        <taxon>Terricaulis</taxon>
    </lineage>
</organism>
<protein>
    <recommendedName>
        <fullName evidence="1">DUF403 domain-containing protein</fullName>
    </recommendedName>
</protein>
<proteinExistence type="predicted"/>
<dbReference type="PANTHER" id="PTHR34595">
    <property type="entry name" value="BLR5612 PROTEIN"/>
    <property type="match status" value="1"/>
</dbReference>
<sequence>MLARAADALFWLARYMERIDNLARLIEAAQSMAGVSSEAEEWRSALAAAGVDELFDEVYDEVTPDTAARFLCTGPDNDSSIISCLDQARINARAMRTALTRDMWEAVNQGWLESRALTEQHFSSARLAETLDWVRTLSTRFSGAYETTMLRNENYWFVRLGTFVERADNTARILDVKYHLLLPRESSGVGGMLDYYQWTSVLRAVSAVRAYQWVYREEVQPWNVAELMILRPEMPRSLRACYDGIVGCLEELSKIHGGKRGECHRQAGAIAAQLRFGRIEDIFQTGLHEALTDHIDKTRELGDQIANLYMR</sequence>
<gene>
    <name evidence="2" type="ORF">DSM104635_01603</name>
</gene>
<dbReference type="Pfam" id="PF04168">
    <property type="entry name" value="Alpha-E"/>
    <property type="match status" value="1"/>
</dbReference>
<accession>A0A6I6MUC5</accession>